<dbReference type="InterPro" id="IPR001343">
    <property type="entry name" value="Hemolysn_Ca-bd"/>
</dbReference>
<accession>A0ABT3AQ80</accession>
<keyword evidence="4" id="KW-1185">Reference proteome</keyword>
<dbReference type="NCBIfam" id="NF012211">
    <property type="entry name" value="tand_rpt_95"/>
    <property type="match status" value="3"/>
</dbReference>
<feature type="compositionally biased region" description="Basic and acidic residues" evidence="1">
    <location>
        <begin position="59"/>
        <end position="71"/>
    </location>
</feature>
<dbReference type="Pfam" id="PF00353">
    <property type="entry name" value="HemolysinCabind"/>
    <property type="match status" value="3"/>
</dbReference>
<evidence type="ECO:0000256" key="1">
    <source>
        <dbReference type="SAM" id="MobiDB-lite"/>
    </source>
</evidence>
<dbReference type="InterPro" id="IPR040853">
    <property type="entry name" value="RapA2_cadherin-like"/>
</dbReference>
<dbReference type="NCBIfam" id="TIGR01965">
    <property type="entry name" value="VCBS_repeat"/>
    <property type="match status" value="1"/>
</dbReference>
<dbReference type="EMBL" id="JAOWLB010000023">
    <property type="protein sequence ID" value="MCV2890847.1"/>
    <property type="molecule type" value="Genomic_DNA"/>
</dbReference>
<feature type="region of interest" description="Disordered" evidence="1">
    <location>
        <begin position="214"/>
        <end position="233"/>
    </location>
</feature>
<dbReference type="Gene3D" id="2.150.10.10">
    <property type="entry name" value="Serralysin-like metalloprotease, C-terminal"/>
    <property type="match status" value="1"/>
</dbReference>
<dbReference type="InterPro" id="IPR011049">
    <property type="entry name" value="Serralysin-like_metalloprot_C"/>
</dbReference>
<dbReference type="Pfam" id="PF17963">
    <property type="entry name" value="Big_9"/>
    <property type="match status" value="1"/>
</dbReference>
<feature type="domain" description="RapA2 cadherin-like" evidence="2">
    <location>
        <begin position="313"/>
        <end position="377"/>
    </location>
</feature>
<proteinExistence type="predicted"/>
<dbReference type="Proteomes" id="UP001320899">
    <property type="component" value="Unassembled WGS sequence"/>
</dbReference>
<name>A0ABT3AQ80_9RHOB</name>
<dbReference type="InterPro" id="IPR018511">
    <property type="entry name" value="Hemolysin-typ_Ca-bd_CS"/>
</dbReference>
<dbReference type="RefSeq" id="WP_263830463.1">
    <property type="nucleotide sequence ID" value="NZ_JAOWLB010000023.1"/>
</dbReference>
<feature type="region of interest" description="Disordered" evidence="1">
    <location>
        <begin position="48"/>
        <end position="74"/>
    </location>
</feature>
<evidence type="ECO:0000313" key="4">
    <source>
        <dbReference type="Proteomes" id="UP001320899"/>
    </source>
</evidence>
<gene>
    <name evidence="3" type="ORF">OE747_21145</name>
</gene>
<protein>
    <submittedName>
        <fullName evidence="3">Ig-like domain-containing protein</fullName>
    </submittedName>
</protein>
<dbReference type="Gene3D" id="2.60.40.2810">
    <property type="match status" value="1"/>
</dbReference>
<reference evidence="3 4" key="1">
    <citation type="submission" date="2022-10" db="EMBL/GenBank/DDBJ databases">
        <title>Ruegeria sp. nov., isolated from ocean surface sediments.</title>
        <authorList>
            <person name="He W."/>
            <person name="Xue H.-P."/>
            <person name="Zhang D.-F."/>
        </authorList>
    </citation>
    <scope>NUCLEOTIDE SEQUENCE [LARGE SCALE GENOMIC DNA]</scope>
    <source>
        <strain evidence="3 4">XHP0148</strain>
    </source>
</reference>
<organism evidence="3 4">
    <name type="scientific">Ruegeria aquimaris</name>
    <dbReference type="NCBI Taxonomy" id="2984333"/>
    <lineage>
        <taxon>Bacteria</taxon>
        <taxon>Pseudomonadati</taxon>
        <taxon>Pseudomonadota</taxon>
        <taxon>Alphaproteobacteria</taxon>
        <taxon>Rhodobacterales</taxon>
        <taxon>Roseobacteraceae</taxon>
        <taxon>Ruegeria</taxon>
    </lineage>
</organism>
<dbReference type="InterPro" id="IPR010221">
    <property type="entry name" value="VCBS_dom"/>
</dbReference>
<evidence type="ECO:0000313" key="3">
    <source>
        <dbReference type="EMBL" id="MCV2890847.1"/>
    </source>
</evidence>
<dbReference type="PROSITE" id="PS00330">
    <property type="entry name" value="HEMOLYSIN_CALCIUM"/>
    <property type="match status" value="1"/>
</dbReference>
<evidence type="ECO:0000259" key="2">
    <source>
        <dbReference type="Pfam" id="PF17803"/>
    </source>
</evidence>
<sequence>MAKFKGNNGDDAIIGTALDDDIDGQHGNDTLSGLGGNDNIRGQHGMDDISGGDGNDTLVGHHDADTVHGGDGDDVVFGDVGGNGPGSSYWNSADGPGDGDSSDDLVDGGAGNDYVFGGGGNDEAIYDLTENAGAMDYYAGGSGIDTLTLTMTLSDWFRIEVQNDIAAFLNFVAVNIDPLTGEANGQGFDFAAFGLTAREFEDMRVFVDGVELSPEDDPVTANDDSASLTEDDGDTALGNVLTNDVVPDLVYQVALVSGPAKGVLTFNEGLPGAPDGSFSYDPNGEFEYLALGESEDVTFVYEVTDANRDTDQATVTITVNGVNDPPVANDDAVTTDENTAVTVDVLANDTDVDTSDTHTVDAVAIASGLGSVSISGNQVHWDPGTDYDYLAVGESAQVVIDYDMSDNNGGTDSAQLVITVDGVNDDPVANDDVATTDEDTPVDIDVLANDTDVDASDDLMPSAFSALHGTVDLNNDGTLRYTPDANYFGPDTLSYTVSDGNGGSASAEVAITVHPVNDPPVSLDLPEVANEADGPFYIIQLDDQVLDVDGDNLTFSFINIDRGATPIPFEVFGANNEFIRINVEALGLDTGDSLSTQFRYRVSDGNGETDTGFVPLTINGADDTPPPANRAPEADAHSIDANEGGGTIVIPISSFASDPDGDALLVTALTGTVMGVPGSNVAFSQSEGNILIDPRQFFVQEGEPVPEDSGDLILSGGELANLALSFTVEDPAGLSASNVITLNLTGDEPDLTPRNVAPTALNIPGAPGYPSVPDFPSPTPGTVVVDDPAVTTFTIDFDDLIGDPDNGQPGDLAAALVVTPGNLVIGGSDGTPITVPYSFDDTTNEMVITLANFGLADGESVLATMTYEVAEGPDVTRGQIAINFTNPAPDTPPAPDNRVLDFESFAADPGFVIPLGTLNAPVGGDALVPNYQGLIFQGSAAVIETNELGGGSGRDTGSSGLVNGQTTPGEDSHNVLVGTFNTLRVPVTDPVTGEPVLDRNGDPLFETVRDNDFAMLAPGMSFGIGDPGLFYTQLPAGSTPSLPTVLPESVDNTFNLDGLSLNVIGNDGVTVTATTYRLAIVEGEPADFGGGNNYYYALVAADTFNFTADASTPAEIIDFNTVAGPITDVSAFDDIYAISFATDDGSAMVFDDILFTV</sequence>
<dbReference type="SUPFAM" id="SSF51120">
    <property type="entry name" value="beta-Roll"/>
    <property type="match status" value="1"/>
</dbReference>
<comment type="caution">
    <text evidence="3">The sequence shown here is derived from an EMBL/GenBank/DDBJ whole genome shotgun (WGS) entry which is preliminary data.</text>
</comment>
<dbReference type="PRINTS" id="PR00313">
    <property type="entry name" value="CABNDNGRPT"/>
</dbReference>
<dbReference type="Pfam" id="PF17803">
    <property type="entry name" value="Cadherin_4"/>
    <property type="match status" value="1"/>
</dbReference>